<dbReference type="AlphaFoldDB" id="A0A562P3X3"/>
<evidence type="ECO:0000313" key="1">
    <source>
        <dbReference type="EMBL" id="TWI39154.1"/>
    </source>
</evidence>
<dbReference type="EMBL" id="VLKT01000010">
    <property type="protein sequence ID" value="TWI39154.1"/>
    <property type="molecule type" value="Genomic_DNA"/>
</dbReference>
<sequence>MGSGWTFQELIGARMVVTANCYDCHHRHDLDLAGLRDRFGPDAPAMEWDLKPKLKCSRCGGNKVGLIYTPDTSPSAYREAKDGALEGRP</sequence>
<gene>
    <name evidence="1" type="ORF">IQ26_02003</name>
</gene>
<reference evidence="1 2" key="1">
    <citation type="journal article" date="2015" name="Stand. Genomic Sci.">
        <title>Genomic Encyclopedia of Bacterial and Archaeal Type Strains, Phase III: the genomes of soil and plant-associated and newly described type strains.</title>
        <authorList>
            <person name="Whitman W.B."/>
            <person name="Woyke T."/>
            <person name="Klenk H.P."/>
            <person name="Zhou Y."/>
            <person name="Lilburn T.G."/>
            <person name="Beck B.J."/>
            <person name="De Vos P."/>
            <person name="Vandamme P."/>
            <person name="Eisen J.A."/>
            <person name="Garrity G."/>
            <person name="Hugenholtz P."/>
            <person name="Kyrpides N.C."/>
        </authorList>
    </citation>
    <scope>NUCLEOTIDE SEQUENCE [LARGE SCALE GENOMIC DNA]</scope>
    <source>
        <strain evidence="1 2">CGMCC 1.2546</strain>
    </source>
</reference>
<proteinExistence type="predicted"/>
<name>A0A562P3X3_9HYPH</name>
<dbReference type="Proteomes" id="UP000317122">
    <property type="component" value="Unassembled WGS sequence"/>
</dbReference>
<evidence type="ECO:0000313" key="2">
    <source>
        <dbReference type="Proteomes" id="UP000317122"/>
    </source>
</evidence>
<dbReference type="OrthoDB" id="8083970at2"/>
<organism evidence="1 2">
    <name type="scientific">Mesorhizobium tianshanense</name>
    <dbReference type="NCBI Taxonomy" id="39844"/>
    <lineage>
        <taxon>Bacteria</taxon>
        <taxon>Pseudomonadati</taxon>
        <taxon>Pseudomonadota</taxon>
        <taxon>Alphaproteobacteria</taxon>
        <taxon>Hyphomicrobiales</taxon>
        <taxon>Phyllobacteriaceae</taxon>
        <taxon>Mesorhizobium</taxon>
    </lineage>
</organism>
<accession>A0A562P3X3</accession>
<dbReference type="RefSeq" id="WP_145716385.1">
    <property type="nucleotide sequence ID" value="NZ_BSPF01000131.1"/>
</dbReference>
<comment type="caution">
    <text evidence="1">The sequence shown here is derived from an EMBL/GenBank/DDBJ whole genome shotgun (WGS) entry which is preliminary data.</text>
</comment>
<protein>
    <submittedName>
        <fullName evidence="1">Uncharacterized protein</fullName>
    </submittedName>
</protein>
<keyword evidence="2" id="KW-1185">Reference proteome</keyword>